<dbReference type="InterPro" id="IPR047951">
    <property type="entry name" value="Transpos_ISL3"/>
</dbReference>
<evidence type="ECO:0000313" key="6">
    <source>
        <dbReference type="EMBL" id="OLR55617.1"/>
    </source>
</evidence>
<organism evidence="6 8">
    <name type="scientific">Hornefia porci</name>
    <dbReference type="NCBI Taxonomy" id="2652292"/>
    <lineage>
        <taxon>Bacteria</taxon>
        <taxon>Bacillati</taxon>
        <taxon>Bacillota</taxon>
        <taxon>Clostridia</taxon>
        <taxon>Peptostreptococcales</taxon>
        <taxon>Anaerovoracaceae</taxon>
        <taxon>Hornefia</taxon>
    </lineage>
</organism>
<name>A0A1Q9JHK9_9FIRM</name>
<dbReference type="AlphaFoldDB" id="A0A1Q9JHK9"/>
<dbReference type="EMBL" id="MJIE01000001">
    <property type="protein sequence ID" value="OLR56814.1"/>
    <property type="molecule type" value="Genomic_DNA"/>
</dbReference>
<comment type="caution">
    <text evidence="6">The sequence shown here is derived from an EMBL/GenBank/DDBJ whole genome shotgun (WGS) entry which is preliminary data.</text>
</comment>
<evidence type="ECO:0000313" key="3">
    <source>
        <dbReference type="EMBL" id="OLR55169.1"/>
    </source>
</evidence>
<sequence length="568" mass="66997">MLLHLSYNCNDFKMKGAYMNDIIRFLELEDPAITIEDISTEGRVKTVTLSTPPEIRFCPRCSFRMHSRGIRIRRVNHPILQDTYQLVLLLKQRRWRCTNGQCRYEENESFNFISKHRRNTNAADFLIVNEFRDLTKSAADIARKFNTSDTYAINVFDRYVNMKRIALTDAISIDEVHLDIDQICQYALVVQDFHTGEVIDLLESRRQNVTEPYFASIPKEERFAVQYLITDMNNEYLRYVERYFPNAVSVVDSFHVIQWIVKELADFIRDLQNTIRERDEIRQKKLSEKAGHQVRLPMSDELYLLKHYRFLLLSNADSITYHEEPHMDRHFRCLMRTSDYKERFFLIDPALKELHDLKERYVRFNTVNAGKPQKAAIELNQLINDYAHCDHDIFIRFSRLLKRHREPIINSFVLMERLDKNGGAIISRLSNGPIESTNRKAKDLKRMGRGFRNFNHFRNRFLFASRNDPQLNGREPVGQDRPRSLRYRNTVPKSKQRVLNAELESILEMYDCSKDELLSLRHWVAEGNSPFNNPDRILNEAGLPCDFIAASRILDEAFLDINKGGDLR</sequence>
<evidence type="ECO:0000313" key="7">
    <source>
        <dbReference type="EMBL" id="OLR56814.1"/>
    </source>
</evidence>
<dbReference type="EMBL" id="MJIE01000001">
    <property type="protein sequence ID" value="OLR55097.1"/>
    <property type="molecule type" value="Genomic_DNA"/>
</dbReference>
<evidence type="ECO:0000313" key="2">
    <source>
        <dbReference type="EMBL" id="OLR55097.1"/>
    </source>
</evidence>
<dbReference type="InterPro" id="IPR002560">
    <property type="entry name" value="Transposase_DDE"/>
</dbReference>
<evidence type="ECO:0000259" key="1">
    <source>
        <dbReference type="Pfam" id="PF01610"/>
    </source>
</evidence>
<dbReference type="PANTHER" id="PTHR33498">
    <property type="entry name" value="TRANSPOSASE FOR INSERTION SEQUENCE ELEMENT IS1557"/>
    <property type="match status" value="1"/>
</dbReference>
<dbReference type="Pfam" id="PF01610">
    <property type="entry name" value="DDE_Tnp_ISL3"/>
    <property type="match status" value="1"/>
</dbReference>
<dbReference type="NCBIfam" id="NF033550">
    <property type="entry name" value="transpos_ISL3"/>
    <property type="match status" value="1"/>
</dbReference>
<proteinExistence type="predicted"/>
<dbReference type="EMBL" id="MJIE01000001">
    <property type="protein sequence ID" value="OLR55199.1"/>
    <property type="molecule type" value="Genomic_DNA"/>
</dbReference>
<accession>A0A1Q9JHK9</accession>
<evidence type="ECO:0000313" key="8">
    <source>
        <dbReference type="Proteomes" id="UP000187404"/>
    </source>
</evidence>
<dbReference type="EMBL" id="MJIE01000001">
    <property type="protein sequence ID" value="OLR55617.1"/>
    <property type="molecule type" value="Genomic_DNA"/>
</dbReference>
<evidence type="ECO:0000313" key="5">
    <source>
        <dbReference type="EMBL" id="OLR55256.1"/>
    </source>
</evidence>
<keyword evidence="8" id="KW-1185">Reference proteome</keyword>
<reference evidence="6 8" key="1">
    <citation type="journal article" date="2016" name="Appl. Environ. Microbiol.">
        <title>Function and Phylogeny of Bacterial Butyryl Coenzyme A:Acetate Transferases and Their Diversity in the Proximal Colon of Swine.</title>
        <authorList>
            <person name="Trachsel J."/>
            <person name="Bayles D.O."/>
            <person name="Looft T."/>
            <person name="Levine U.Y."/>
            <person name="Allen H.K."/>
        </authorList>
    </citation>
    <scope>NUCLEOTIDE SEQUENCE [LARGE SCALE GENOMIC DNA]</scope>
    <source>
        <strain evidence="6 8">68-3-10</strain>
    </source>
</reference>
<dbReference type="PANTHER" id="PTHR33498:SF1">
    <property type="entry name" value="TRANSPOSASE FOR INSERTION SEQUENCE ELEMENT IS1557"/>
    <property type="match status" value="1"/>
</dbReference>
<protein>
    <recommendedName>
        <fullName evidence="1">Transposase IS204/IS1001/IS1096/IS1165 DDE domain-containing protein</fullName>
    </recommendedName>
</protein>
<dbReference type="Proteomes" id="UP000187404">
    <property type="component" value="Unassembled WGS sequence"/>
</dbReference>
<dbReference type="EMBL" id="MJIE01000001">
    <property type="protein sequence ID" value="OLR55169.1"/>
    <property type="molecule type" value="Genomic_DNA"/>
</dbReference>
<dbReference type="EMBL" id="MJIE01000001">
    <property type="protein sequence ID" value="OLR55256.1"/>
    <property type="molecule type" value="Genomic_DNA"/>
</dbReference>
<feature type="domain" description="Transposase IS204/IS1001/IS1096/IS1165 DDE" evidence="1">
    <location>
        <begin position="171"/>
        <end position="460"/>
    </location>
</feature>
<evidence type="ECO:0000313" key="4">
    <source>
        <dbReference type="EMBL" id="OLR55199.1"/>
    </source>
</evidence>
<gene>
    <name evidence="2" type="ORF">BHK98_02865</name>
    <name evidence="3" type="ORF">BHK98_03275</name>
    <name evidence="4" type="ORF">BHK98_03445</name>
    <name evidence="5" type="ORF">BHK98_03765</name>
    <name evidence="6" type="ORF">BHK98_05785</name>
    <name evidence="7" type="ORF">BHK98_12510</name>
</gene>